<dbReference type="SUPFAM" id="SSF47384">
    <property type="entry name" value="Homodimeric domain of signal transducing histidine kinase"/>
    <property type="match status" value="1"/>
</dbReference>
<dbReference type="InterPro" id="IPR036890">
    <property type="entry name" value="HATPase_C_sf"/>
</dbReference>
<keyword evidence="5" id="KW-0547">Nucleotide-binding</keyword>
<evidence type="ECO:0000313" key="19">
    <source>
        <dbReference type="Proteomes" id="UP000245880"/>
    </source>
</evidence>
<evidence type="ECO:0000256" key="8">
    <source>
        <dbReference type="ARBA" id="ARBA00023012"/>
    </source>
</evidence>
<dbReference type="Pfam" id="PF02518">
    <property type="entry name" value="HATPase_c"/>
    <property type="match status" value="1"/>
</dbReference>
<dbReference type="PROSITE" id="PS00041">
    <property type="entry name" value="HTH_ARAC_FAMILY_1"/>
    <property type="match status" value="1"/>
</dbReference>
<dbReference type="InterPro" id="IPR015943">
    <property type="entry name" value="WD40/YVTN_repeat-like_dom_sf"/>
</dbReference>
<accession>A0A316AGZ0</accession>
<evidence type="ECO:0000256" key="7">
    <source>
        <dbReference type="ARBA" id="ARBA00022840"/>
    </source>
</evidence>
<dbReference type="EMBL" id="QGDT01000009">
    <property type="protein sequence ID" value="PWJ56911.1"/>
    <property type="molecule type" value="Genomic_DNA"/>
</dbReference>
<evidence type="ECO:0000256" key="11">
    <source>
        <dbReference type="ARBA" id="ARBA00023163"/>
    </source>
</evidence>
<dbReference type="PROSITE" id="PS50110">
    <property type="entry name" value="RESPONSE_REGULATORY"/>
    <property type="match status" value="1"/>
</dbReference>
<evidence type="ECO:0000256" key="3">
    <source>
        <dbReference type="ARBA" id="ARBA00022553"/>
    </source>
</evidence>
<dbReference type="InterPro" id="IPR003661">
    <property type="entry name" value="HisK_dim/P_dom"/>
</dbReference>
<evidence type="ECO:0000259" key="17">
    <source>
        <dbReference type="PROSITE" id="PS50110"/>
    </source>
</evidence>
<dbReference type="GO" id="GO:0005524">
    <property type="term" value="F:ATP binding"/>
    <property type="evidence" value="ECO:0007669"/>
    <property type="project" value="UniProtKB-KW"/>
</dbReference>
<keyword evidence="9" id="KW-0805">Transcription regulation</keyword>
<dbReference type="SUPFAM" id="SSF46689">
    <property type="entry name" value="Homeodomain-like"/>
    <property type="match status" value="1"/>
</dbReference>
<dbReference type="InterPro" id="IPR018062">
    <property type="entry name" value="HTH_AraC-typ_CS"/>
</dbReference>
<dbReference type="InterPro" id="IPR004358">
    <property type="entry name" value="Sig_transdc_His_kin-like_C"/>
</dbReference>
<organism evidence="18 19">
    <name type="scientific">Dyadobacter jejuensis</name>
    <dbReference type="NCBI Taxonomy" id="1082580"/>
    <lineage>
        <taxon>Bacteria</taxon>
        <taxon>Pseudomonadati</taxon>
        <taxon>Bacteroidota</taxon>
        <taxon>Cytophagia</taxon>
        <taxon>Cytophagales</taxon>
        <taxon>Spirosomataceae</taxon>
        <taxon>Dyadobacter</taxon>
    </lineage>
</organism>
<dbReference type="CDD" id="cd00075">
    <property type="entry name" value="HATPase"/>
    <property type="match status" value="1"/>
</dbReference>
<keyword evidence="3 12" id="KW-0597">Phosphoprotein</keyword>
<comment type="catalytic activity">
    <reaction evidence="1">
        <text>ATP + protein L-histidine = ADP + protein N-phospho-L-histidine.</text>
        <dbReference type="EC" id="2.7.13.3"/>
    </reaction>
</comment>
<name>A0A316AGZ0_9BACT</name>
<evidence type="ECO:0000313" key="18">
    <source>
        <dbReference type="EMBL" id="PWJ56911.1"/>
    </source>
</evidence>
<dbReference type="InterPro" id="IPR003594">
    <property type="entry name" value="HATPase_dom"/>
</dbReference>
<feature type="modified residue" description="4-aspartylphosphate" evidence="12">
    <location>
        <position position="1164"/>
    </location>
</feature>
<dbReference type="CDD" id="cd00082">
    <property type="entry name" value="HisKA"/>
    <property type="match status" value="1"/>
</dbReference>
<keyword evidence="19" id="KW-1185">Reference proteome</keyword>
<dbReference type="Pfam" id="PF07495">
    <property type="entry name" value="Y_Y_Y"/>
    <property type="match status" value="1"/>
</dbReference>
<evidence type="ECO:0000256" key="1">
    <source>
        <dbReference type="ARBA" id="ARBA00000085"/>
    </source>
</evidence>
<evidence type="ECO:0000256" key="9">
    <source>
        <dbReference type="ARBA" id="ARBA00023015"/>
    </source>
</evidence>
<keyword evidence="13" id="KW-0812">Transmembrane</keyword>
<protein>
    <recommendedName>
        <fullName evidence="2">histidine kinase</fullName>
        <ecNumber evidence="2">2.7.13.3</ecNumber>
    </recommendedName>
</protein>
<evidence type="ECO:0000256" key="2">
    <source>
        <dbReference type="ARBA" id="ARBA00012438"/>
    </source>
</evidence>
<evidence type="ECO:0000259" key="16">
    <source>
        <dbReference type="PROSITE" id="PS50109"/>
    </source>
</evidence>
<dbReference type="GO" id="GO:0043565">
    <property type="term" value="F:sequence-specific DNA binding"/>
    <property type="evidence" value="ECO:0007669"/>
    <property type="project" value="InterPro"/>
</dbReference>
<dbReference type="InterPro" id="IPR005467">
    <property type="entry name" value="His_kinase_dom"/>
</dbReference>
<dbReference type="SMART" id="SM00387">
    <property type="entry name" value="HATPase_c"/>
    <property type="match status" value="1"/>
</dbReference>
<dbReference type="PANTHER" id="PTHR43547">
    <property type="entry name" value="TWO-COMPONENT HISTIDINE KINASE"/>
    <property type="match status" value="1"/>
</dbReference>
<dbReference type="SMART" id="SM00342">
    <property type="entry name" value="HTH_ARAC"/>
    <property type="match status" value="1"/>
</dbReference>
<feature type="domain" description="Response regulatory" evidence="17">
    <location>
        <begin position="1116"/>
        <end position="1231"/>
    </location>
</feature>
<dbReference type="Gene3D" id="1.10.287.130">
    <property type="match status" value="1"/>
</dbReference>
<dbReference type="InterPro" id="IPR036097">
    <property type="entry name" value="HisK_dim/P_sf"/>
</dbReference>
<keyword evidence="11" id="KW-0804">Transcription</keyword>
<dbReference type="GO" id="GO:0003700">
    <property type="term" value="F:DNA-binding transcription factor activity"/>
    <property type="evidence" value="ECO:0007669"/>
    <property type="project" value="InterPro"/>
</dbReference>
<feature type="domain" description="HTH araC/xylS-type" evidence="15">
    <location>
        <begin position="1271"/>
        <end position="1370"/>
    </location>
</feature>
<feature type="domain" description="Histidine kinase" evidence="16">
    <location>
        <begin position="855"/>
        <end position="1076"/>
    </location>
</feature>
<dbReference type="PROSITE" id="PS50109">
    <property type="entry name" value="HIS_KIN"/>
    <property type="match status" value="1"/>
</dbReference>
<dbReference type="PROSITE" id="PS01124">
    <property type="entry name" value="HTH_ARAC_FAMILY_2"/>
    <property type="match status" value="1"/>
</dbReference>
<dbReference type="PANTHER" id="PTHR43547:SF2">
    <property type="entry name" value="HYBRID SIGNAL TRANSDUCTION HISTIDINE KINASE C"/>
    <property type="match status" value="1"/>
</dbReference>
<dbReference type="InterPro" id="IPR001789">
    <property type="entry name" value="Sig_transdc_resp-reg_receiver"/>
</dbReference>
<dbReference type="OrthoDB" id="9797097at2"/>
<dbReference type="InterPro" id="IPR009057">
    <property type="entry name" value="Homeodomain-like_sf"/>
</dbReference>
<keyword evidence="13" id="KW-0472">Membrane</keyword>
<dbReference type="SUPFAM" id="SSF52172">
    <property type="entry name" value="CheY-like"/>
    <property type="match status" value="1"/>
</dbReference>
<reference evidence="18 19" key="1">
    <citation type="submission" date="2018-03" db="EMBL/GenBank/DDBJ databases">
        <title>Genomic Encyclopedia of Archaeal and Bacterial Type Strains, Phase II (KMG-II): from individual species to whole genera.</title>
        <authorList>
            <person name="Goeker M."/>
        </authorList>
    </citation>
    <scope>NUCLEOTIDE SEQUENCE [LARGE SCALE GENOMIC DNA]</scope>
    <source>
        <strain evidence="18 19">DSM 100346</strain>
    </source>
</reference>
<feature type="chain" id="PRO_5016270347" description="histidine kinase" evidence="14">
    <location>
        <begin position="20"/>
        <end position="1390"/>
    </location>
</feature>
<evidence type="ECO:0000256" key="12">
    <source>
        <dbReference type="PROSITE-ProRule" id="PRU00169"/>
    </source>
</evidence>
<evidence type="ECO:0000256" key="4">
    <source>
        <dbReference type="ARBA" id="ARBA00022679"/>
    </source>
</evidence>
<dbReference type="Pfam" id="PF12833">
    <property type="entry name" value="HTH_18"/>
    <property type="match status" value="1"/>
</dbReference>
<dbReference type="Pfam" id="PF00072">
    <property type="entry name" value="Response_reg"/>
    <property type="match status" value="1"/>
</dbReference>
<gene>
    <name evidence="18" type="ORF">CLV98_10920</name>
</gene>
<dbReference type="Gene3D" id="3.40.50.2300">
    <property type="match status" value="1"/>
</dbReference>
<sequence length="1390" mass="158538">MRFLLSILLITVSVTPLLAQDSFAVRQEDNISPELIFRRYTSEEGLPDNRIRSIFQDSKGYLWLCTMNGLARYDGYTFKKFDANENERSIAGNWTHAICEDASQNLWMGTGDGLNFYDVKTDQFTRFVHDPNDKNSLFSNRITSLVADKQGKIWIGTEDGLANFQPATGQFKTLTQAPFNTNICTIIESYDDYIWIATRNGLVHYNVKTDTYKYYPSTIAPNIHGDTFWSLYEDDRNLYIGTTSRGLVRLPYQKQTQDYGNFEYLNKFSNTKDHLENDEIFDICKSSTGDFWLATARGLAKIENLKSPNSKLSFQRNNPINNKSLSDNTVYQVFIDKNKILWCGTELGLNKLDLDLLPFRYYTFKDSKSLDQVRSVFTRDGVNIWVGSSLNGVYRYNLNTNATVSYQFRHDISRFNFNRNRSIFIEDTGKAWFGTLGGAISFDIAEPSRLSQKFDNKGIYTYLKDSSNNLWLGTNKGLIKIDKNGTEKIYTAQTKAPHRLSGNLLRHLYEDRSGRVWIGLETAGLNIYLPEKDAFLNFNELNSQGKLLGNTVSSITEYPKNVFWVGTDAGLNKIQVNRNQQGEFQLKIKNYSEASGLPDKAVSGVMADDLGYIWVSTIKGLLRFDTTKEQFHNFLPNLNFNFSCAYKYSSHQFIFGTSDGFVVFDPHNVSTDDLPPQVVISDLKLFNQPVQIDSLYHGQVLLKQSLSHTKEVHFSHKNNVFTIGFTGLHFSNPENNIYAYKMEGFDTDWIYTKASNRSATYTNLDPGTYYFQVRASSGLGVWNKDPSVIKVVIQTPPWRTWWAVLLYFILALSVLLIIIRHLLIQAQQKQQIEFDEKEIAQLKNLHHMKMEFFTDISHEFRTPLSLIVGPVEDMLRTTDPMSGTVKKKLQLVYRNCKSLLFLIDELVTFQKFDQGMLKLALKKMDPVEFTEDICTNFELLAQKNAIDFEFSSQVAKHTMWFDPGKLEMVLNNLIFNAFKFSNPGGQVKVQMYTVKQESPADKPWLCISIEDNGKGIPKDEITHIFDRFYQGNTNKRGSGVGLSLSKSLIELHKGVITVESQPNIRTRFTVFLPLSTALTQTPQEVKVSKGSMPLFVDGASLAEVLGGEIAEEDKGDLLIVDDNEEVLAFLELLFQKNYKVRKALNGLEAIACIRELEPDLVISDVMMPKMDGIELCSRIKSQLATCHIPVILLTAKTAMDHAIEGIGTGADDYIPKPFNAHFLQLRVEKLIESQKRLLEKFRFTPNGSLTVQPHVTHENLLLNPREDLFIEKITQCIKEQINNESFSVVELGATLGMSRSNLFRKLKAITGQTPIEFIYYIRLNYSVELLLERKLNISEIAYEVGFKNPSSFSKSFRKQFGKSPSVYLNDRLEESKQASNIQEERGASNE</sequence>
<keyword evidence="14" id="KW-0732">Signal</keyword>
<dbReference type="SUPFAM" id="SSF63829">
    <property type="entry name" value="Calcium-dependent phosphotriesterase"/>
    <property type="match status" value="2"/>
</dbReference>
<dbReference type="SUPFAM" id="SSF55874">
    <property type="entry name" value="ATPase domain of HSP90 chaperone/DNA topoisomerase II/histidine kinase"/>
    <property type="match status" value="1"/>
</dbReference>
<dbReference type="EC" id="2.7.13.3" evidence="2"/>
<dbReference type="Gene3D" id="2.60.40.10">
    <property type="entry name" value="Immunoglobulins"/>
    <property type="match status" value="1"/>
</dbReference>
<dbReference type="InterPro" id="IPR011123">
    <property type="entry name" value="Y_Y_Y"/>
</dbReference>
<evidence type="ECO:0000256" key="14">
    <source>
        <dbReference type="SAM" id="SignalP"/>
    </source>
</evidence>
<dbReference type="InterPro" id="IPR018060">
    <property type="entry name" value="HTH_AraC"/>
</dbReference>
<proteinExistence type="predicted"/>
<dbReference type="PRINTS" id="PR00344">
    <property type="entry name" value="BCTRLSENSOR"/>
</dbReference>
<dbReference type="InterPro" id="IPR011110">
    <property type="entry name" value="Reg_prop"/>
</dbReference>
<dbReference type="FunFam" id="2.60.40.10:FF:000791">
    <property type="entry name" value="Two-component system sensor histidine kinase/response regulator"/>
    <property type="match status" value="1"/>
</dbReference>
<comment type="caution">
    <text evidence="18">The sequence shown here is derived from an EMBL/GenBank/DDBJ whole genome shotgun (WGS) entry which is preliminary data.</text>
</comment>
<keyword evidence="6 18" id="KW-0418">Kinase</keyword>
<dbReference type="SMART" id="SM00388">
    <property type="entry name" value="HisKA"/>
    <property type="match status" value="1"/>
</dbReference>
<dbReference type="GO" id="GO:0000155">
    <property type="term" value="F:phosphorelay sensor kinase activity"/>
    <property type="evidence" value="ECO:0007669"/>
    <property type="project" value="InterPro"/>
</dbReference>
<dbReference type="RefSeq" id="WP_109675716.1">
    <property type="nucleotide sequence ID" value="NZ_QGDT01000009.1"/>
</dbReference>
<dbReference type="InterPro" id="IPR013783">
    <property type="entry name" value="Ig-like_fold"/>
</dbReference>
<evidence type="ECO:0000259" key="15">
    <source>
        <dbReference type="PROSITE" id="PS01124"/>
    </source>
</evidence>
<dbReference type="Gene3D" id="1.10.10.60">
    <property type="entry name" value="Homeodomain-like"/>
    <property type="match status" value="2"/>
</dbReference>
<dbReference type="Gene3D" id="2.130.10.10">
    <property type="entry name" value="YVTN repeat-like/Quinoprotein amine dehydrogenase"/>
    <property type="match status" value="2"/>
</dbReference>
<dbReference type="Gene3D" id="3.30.565.10">
    <property type="entry name" value="Histidine kinase-like ATPase, C-terminal domain"/>
    <property type="match status" value="1"/>
</dbReference>
<keyword evidence="13" id="KW-1133">Transmembrane helix</keyword>
<keyword evidence="7" id="KW-0067">ATP-binding</keyword>
<feature type="transmembrane region" description="Helical" evidence="13">
    <location>
        <begin position="801"/>
        <end position="823"/>
    </location>
</feature>
<keyword evidence="8" id="KW-0902">Two-component regulatory system</keyword>
<feature type="signal peptide" evidence="14">
    <location>
        <begin position="1"/>
        <end position="19"/>
    </location>
</feature>
<dbReference type="FunFam" id="3.30.565.10:FF:000037">
    <property type="entry name" value="Hybrid sensor histidine kinase/response regulator"/>
    <property type="match status" value="1"/>
</dbReference>
<keyword evidence="10" id="KW-0238">DNA-binding</keyword>
<evidence type="ECO:0000256" key="6">
    <source>
        <dbReference type="ARBA" id="ARBA00022777"/>
    </source>
</evidence>
<dbReference type="Pfam" id="PF07494">
    <property type="entry name" value="Reg_prop"/>
    <property type="match status" value="2"/>
</dbReference>
<evidence type="ECO:0000256" key="5">
    <source>
        <dbReference type="ARBA" id="ARBA00022741"/>
    </source>
</evidence>
<dbReference type="Proteomes" id="UP000245880">
    <property type="component" value="Unassembled WGS sequence"/>
</dbReference>
<dbReference type="Pfam" id="PF00512">
    <property type="entry name" value="HisKA"/>
    <property type="match status" value="1"/>
</dbReference>
<keyword evidence="4" id="KW-0808">Transferase</keyword>
<dbReference type="SMART" id="SM00448">
    <property type="entry name" value="REC"/>
    <property type="match status" value="1"/>
</dbReference>
<evidence type="ECO:0000256" key="10">
    <source>
        <dbReference type="ARBA" id="ARBA00023125"/>
    </source>
</evidence>
<evidence type="ECO:0000256" key="13">
    <source>
        <dbReference type="SAM" id="Phobius"/>
    </source>
</evidence>
<dbReference type="InterPro" id="IPR011006">
    <property type="entry name" value="CheY-like_superfamily"/>
</dbReference>